<evidence type="ECO:0000313" key="4">
    <source>
        <dbReference type="EMBL" id="HHI88723.1"/>
    </source>
</evidence>
<dbReference type="Pfam" id="PF02734">
    <property type="entry name" value="Dak2"/>
    <property type="match status" value="1"/>
</dbReference>
<keyword evidence="1" id="KW-0808">Transferase</keyword>
<dbReference type="EMBL" id="DROP01000144">
    <property type="protein sequence ID" value="HHI88723.1"/>
    <property type="molecule type" value="Genomic_DNA"/>
</dbReference>
<dbReference type="GO" id="GO:0019563">
    <property type="term" value="P:glycerol catabolic process"/>
    <property type="evidence" value="ECO:0007669"/>
    <property type="project" value="TreeGrafter"/>
</dbReference>
<organism evidence="4">
    <name type="scientific">Hellea balneolensis</name>
    <dbReference type="NCBI Taxonomy" id="287478"/>
    <lineage>
        <taxon>Bacteria</taxon>
        <taxon>Pseudomonadati</taxon>
        <taxon>Pseudomonadota</taxon>
        <taxon>Alphaproteobacteria</taxon>
        <taxon>Maricaulales</taxon>
        <taxon>Robiginitomaculaceae</taxon>
        <taxon>Hellea</taxon>
    </lineage>
</organism>
<dbReference type="SMART" id="SM01120">
    <property type="entry name" value="Dak2"/>
    <property type="match status" value="1"/>
</dbReference>
<sequence length="169" mass="17060">SELNTLDAQSGDGDTGSTLAVAARALKGAIDQLPLADHTQLYRAIGLELSQTMGGSSGVLLAIFFSAVGDASSSGKSMVDALKAGLNRVQEVGGAQLGDRTMIDALTPALEALPDGIAAAAIAARNGADLTAQITKAKAGRASYISEERLIGHNDPGAEAVALLFENLA</sequence>
<proteinExistence type="predicted"/>
<dbReference type="PROSITE" id="PS51480">
    <property type="entry name" value="DHAL"/>
    <property type="match status" value="1"/>
</dbReference>
<keyword evidence="2" id="KW-0418">Kinase</keyword>
<dbReference type="PANTHER" id="PTHR28629:SF4">
    <property type="entry name" value="TRIOKINASE_FMN CYCLASE"/>
    <property type="match status" value="1"/>
</dbReference>
<evidence type="ECO:0000259" key="3">
    <source>
        <dbReference type="PROSITE" id="PS51480"/>
    </source>
</evidence>
<dbReference type="SUPFAM" id="SSF101473">
    <property type="entry name" value="DhaL-like"/>
    <property type="match status" value="1"/>
</dbReference>
<accession>A0A7V5U116</accession>
<reference evidence="4" key="1">
    <citation type="journal article" date="2020" name="mSystems">
        <title>Genome- and Community-Level Interaction Insights into Carbon Utilization and Element Cycling Functions of Hydrothermarchaeota in Hydrothermal Sediment.</title>
        <authorList>
            <person name="Zhou Z."/>
            <person name="Liu Y."/>
            <person name="Xu W."/>
            <person name="Pan J."/>
            <person name="Luo Z.H."/>
            <person name="Li M."/>
        </authorList>
    </citation>
    <scope>NUCLEOTIDE SEQUENCE [LARGE SCALE GENOMIC DNA]</scope>
    <source>
        <strain evidence="4">HyVt-538</strain>
    </source>
</reference>
<feature type="domain" description="DhaL" evidence="3">
    <location>
        <begin position="1"/>
        <end position="169"/>
    </location>
</feature>
<dbReference type="Gene3D" id="1.25.40.340">
    <property type="match status" value="1"/>
</dbReference>
<dbReference type="InterPro" id="IPR050861">
    <property type="entry name" value="Dihydroxyacetone_Kinase"/>
</dbReference>
<dbReference type="PANTHER" id="PTHR28629">
    <property type="entry name" value="TRIOKINASE/FMN CYCLASE"/>
    <property type="match status" value="1"/>
</dbReference>
<name>A0A7V5U116_9PROT</name>
<dbReference type="InterPro" id="IPR004007">
    <property type="entry name" value="DhaL_dom"/>
</dbReference>
<dbReference type="GO" id="GO:0004371">
    <property type="term" value="F:glycerone kinase activity"/>
    <property type="evidence" value="ECO:0007669"/>
    <property type="project" value="InterPro"/>
</dbReference>
<dbReference type="FunFam" id="1.25.40.340:FF:000002">
    <property type="entry name" value="Dihydroxyacetone kinase, L subunit"/>
    <property type="match status" value="1"/>
</dbReference>
<evidence type="ECO:0000256" key="1">
    <source>
        <dbReference type="ARBA" id="ARBA00022679"/>
    </source>
</evidence>
<protein>
    <submittedName>
        <fullName evidence="4">DAK2 domain-containing protein</fullName>
    </submittedName>
</protein>
<dbReference type="GO" id="GO:0005829">
    <property type="term" value="C:cytosol"/>
    <property type="evidence" value="ECO:0007669"/>
    <property type="project" value="TreeGrafter"/>
</dbReference>
<evidence type="ECO:0000256" key="2">
    <source>
        <dbReference type="ARBA" id="ARBA00022777"/>
    </source>
</evidence>
<dbReference type="InterPro" id="IPR036117">
    <property type="entry name" value="DhaL_dom_sf"/>
</dbReference>
<dbReference type="AlphaFoldDB" id="A0A7V5U116"/>
<comment type="caution">
    <text evidence="4">The sequence shown here is derived from an EMBL/GenBank/DDBJ whole genome shotgun (WGS) entry which is preliminary data.</text>
</comment>
<dbReference type="Proteomes" id="UP000885806">
    <property type="component" value="Unassembled WGS sequence"/>
</dbReference>
<gene>
    <name evidence="4" type="ORF">ENK01_02115</name>
</gene>
<feature type="non-terminal residue" evidence="4">
    <location>
        <position position="1"/>
    </location>
</feature>